<organism evidence="6 7">
    <name type="scientific">Psychrobacter coccoides</name>
    <dbReference type="NCBI Taxonomy" id="2818440"/>
    <lineage>
        <taxon>Bacteria</taxon>
        <taxon>Pseudomonadati</taxon>
        <taxon>Pseudomonadota</taxon>
        <taxon>Gammaproteobacteria</taxon>
        <taxon>Moraxellales</taxon>
        <taxon>Moraxellaceae</taxon>
        <taxon>Psychrobacter</taxon>
    </lineage>
</organism>
<dbReference type="NCBIfam" id="NF007479">
    <property type="entry name" value="PRK10069.1"/>
    <property type="match status" value="1"/>
</dbReference>
<keyword evidence="5 6" id="KW-0560">Oxidoreductase</keyword>
<dbReference type="PANTHER" id="PTHR41534:SF2">
    <property type="entry name" value="3-PHENYLPROPIONATE_CINNAMIC ACID DIOXYGENASE SUBUNIT BETA"/>
    <property type="match status" value="1"/>
</dbReference>
<keyword evidence="7" id="KW-1185">Reference proteome</keyword>
<dbReference type="Gene3D" id="3.10.450.50">
    <property type="match status" value="1"/>
</dbReference>
<reference evidence="6 7" key="1">
    <citation type="submission" date="2021-03" db="EMBL/GenBank/DDBJ databases">
        <authorList>
            <person name="Shang D.-D."/>
            <person name="Du Z.-J."/>
            <person name="Chen G.-J."/>
        </authorList>
    </citation>
    <scope>NUCLEOTIDE SEQUENCE [LARGE SCALE GENOMIC DNA]</scope>
    <source>
        <strain evidence="6 7">F1192</strain>
    </source>
</reference>
<dbReference type="Pfam" id="PF00866">
    <property type="entry name" value="Ring_hydroxyl_B"/>
    <property type="match status" value="1"/>
</dbReference>
<evidence type="ECO:0000256" key="5">
    <source>
        <dbReference type="ARBA" id="ARBA00023002"/>
    </source>
</evidence>
<protein>
    <submittedName>
        <fullName evidence="6">3-phenylpropionate/cinnamic acid dioxygenase subunit beta</fullName>
        <ecNumber evidence="6">1.14.12.19</ecNumber>
    </submittedName>
</protein>
<accession>A0ABS3NQF0</accession>
<dbReference type="InterPro" id="IPR032710">
    <property type="entry name" value="NTF2-like_dom_sf"/>
</dbReference>
<dbReference type="EC" id="1.14.12.19" evidence="6"/>
<sequence length="184" mass="21889">MTMTRDQLLALDAKGEHVDIQTYFDIQKFVNHETYLLNHEVLDEWAENLEDDLVYWAPIRENILRRSRTPEITTARVSLFEEDKDSIMMRLKRNDSGMCWTEDPPTRQVTAISNLQVFHTDKADEFEVHTVFTLYRSRFERDDSTLMGRRKDIWRKVGDEYRLAGRLILLQQSTLLTKNLNVFM</sequence>
<evidence type="ECO:0000313" key="6">
    <source>
        <dbReference type="EMBL" id="MBO1531634.1"/>
    </source>
</evidence>
<evidence type="ECO:0000313" key="7">
    <source>
        <dbReference type="Proteomes" id="UP000664554"/>
    </source>
</evidence>
<keyword evidence="4 6" id="KW-0223">Dioxygenase</keyword>
<comment type="caution">
    <text evidence="6">The sequence shown here is derived from an EMBL/GenBank/DDBJ whole genome shotgun (WGS) entry which is preliminary data.</text>
</comment>
<dbReference type="PANTHER" id="PTHR41534">
    <property type="entry name" value="BLR3401 PROTEIN"/>
    <property type="match status" value="1"/>
</dbReference>
<evidence type="ECO:0000256" key="3">
    <source>
        <dbReference type="ARBA" id="ARBA00022797"/>
    </source>
</evidence>
<name>A0ABS3NQF0_9GAMM</name>
<evidence type="ECO:0000256" key="4">
    <source>
        <dbReference type="ARBA" id="ARBA00022964"/>
    </source>
</evidence>
<evidence type="ECO:0000256" key="2">
    <source>
        <dbReference type="ARBA" id="ARBA00009570"/>
    </source>
</evidence>
<gene>
    <name evidence="6" type="ORF">J3492_10490</name>
</gene>
<dbReference type="CDD" id="cd00667">
    <property type="entry name" value="ring_hydroxylating_dioxygenases_beta"/>
    <property type="match status" value="1"/>
</dbReference>
<dbReference type="InterPro" id="IPR000391">
    <property type="entry name" value="Rng_hydr_dOase-bsu"/>
</dbReference>
<comment type="similarity">
    <text evidence="2">Belongs to the bacterial ring-hydroxylating dioxygenase beta subunit family.</text>
</comment>
<dbReference type="GO" id="GO:0008695">
    <property type="term" value="F:3-phenylpropionate dioxygenase activity"/>
    <property type="evidence" value="ECO:0007669"/>
    <property type="project" value="UniProtKB-EC"/>
</dbReference>
<dbReference type="Proteomes" id="UP000664554">
    <property type="component" value="Unassembled WGS sequence"/>
</dbReference>
<comment type="pathway">
    <text evidence="1">Aromatic compound metabolism.</text>
</comment>
<evidence type="ECO:0000256" key="1">
    <source>
        <dbReference type="ARBA" id="ARBA00005211"/>
    </source>
</evidence>
<keyword evidence="3" id="KW-0058">Aromatic hydrocarbons catabolism</keyword>
<dbReference type="RefSeq" id="WP_207992003.1">
    <property type="nucleotide sequence ID" value="NZ_JAGBKM010000020.1"/>
</dbReference>
<dbReference type="EMBL" id="JAGBKM010000020">
    <property type="protein sequence ID" value="MBO1531634.1"/>
    <property type="molecule type" value="Genomic_DNA"/>
</dbReference>
<dbReference type="SUPFAM" id="SSF54427">
    <property type="entry name" value="NTF2-like"/>
    <property type="match status" value="1"/>
</dbReference>
<proteinExistence type="inferred from homology"/>